<evidence type="ECO:0000313" key="3">
    <source>
        <dbReference type="Proteomes" id="UP000762676"/>
    </source>
</evidence>
<reference evidence="2 3" key="1">
    <citation type="journal article" date="2021" name="Elife">
        <title>Chloroplast acquisition without the gene transfer in kleptoplastic sea slugs, Plakobranchus ocellatus.</title>
        <authorList>
            <person name="Maeda T."/>
            <person name="Takahashi S."/>
            <person name="Yoshida T."/>
            <person name="Shimamura S."/>
            <person name="Takaki Y."/>
            <person name="Nagai Y."/>
            <person name="Toyoda A."/>
            <person name="Suzuki Y."/>
            <person name="Arimoto A."/>
            <person name="Ishii H."/>
            <person name="Satoh N."/>
            <person name="Nishiyama T."/>
            <person name="Hasebe M."/>
            <person name="Maruyama T."/>
            <person name="Minagawa J."/>
            <person name="Obokata J."/>
            <person name="Shigenobu S."/>
        </authorList>
    </citation>
    <scope>NUCLEOTIDE SEQUENCE [LARGE SCALE GENOMIC DNA]</scope>
</reference>
<feature type="region of interest" description="Disordered" evidence="1">
    <location>
        <begin position="290"/>
        <end position="380"/>
    </location>
</feature>
<evidence type="ECO:0000256" key="1">
    <source>
        <dbReference type="SAM" id="MobiDB-lite"/>
    </source>
</evidence>
<evidence type="ECO:0000313" key="2">
    <source>
        <dbReference type="EMBL" id="GFS00128.1"/>
    </source>
</evidence>
<proteinExistence type="predicted"/>
<dbReference type="Proteomes" id="UP000762676">
    <property type="component" value="Unassembled WGS sequence"/>
</dbReference>
<protein>
    <submittedName>
        <fullName evidence="2">Uncharacterized protein</fullName>
    </submittedName>
</protein>
<dbReference type="AlphaFoldDB" id="A0AAV4HRV1"/>
<dbReference type="EMBL" id="BMAT01012836">
    <property type="protein sequence ID" value="GFS00128.1"/>
    <property type="molecule type" value="Genomic_DNA"/>
</dbReference>
<feature type="compositionally biased region" description="Basic and acidic residues" evidence="1">
    <location>
        <begin position="370"/>
        <end position="380"/>
    </location>
</feature>
<gene>
    <name evidence="2" type="ORF">ElyMa_006390200</name>
</gene>
<name>A0AAV4HRV1_9GAST</name>
<feature type="region of interest" description="Disordered" evidence="1">
    <location>
        <begin position="164"/>
        <end position="185"/>
    </location>
</feature>
<sequence length="380" mass="42701">MAQGQKEVCNSQRLRVDTEPIRSASLQMMARLMRLVVMAILFEQVCGARLTGPSPYCTGYFCRQQQAKSHDKKPDVHLTHLLKSRISNIYNNGRRSQGEANNEKLFETNANQGPSFPWRNLLGESSAKNDRLLLGRSAKGYAKHLGRFNLKTQRPKHAAIKFSPAAKRQDLPENLGGPPPQISADLAWHPAYQPEAVGKRQQGWHIQYGKRDSIEVDHEETLADSEHNILPDMLPSKRMGIYQVGLGSGRVLDVPSQAMDFLFLSKSLSYSNREGLARKLTSVLENIVQGGERVPQNNEGEEEEEEGSDERGWVESSTLPYDSVGQRHGSLNMYSGNKRRLGAKNEGVMLESNQGSEVSKRQQGWHINYGKRDGNEQPYF</sequence>
<feature type="compositionally biased region" description="Acidic residues" evidence="1">
    <location>
        <begin position="299"/>
        <end position="308"/>
    </location>
</feature>
<organism evidence="2 3">
    <name type="scientific">Elysia marginata</name>
    <dbReference type="NCBI Taxonomy" id="1093978"/>
    <lineage>
        <taxon>Eukaryota</taxon>
        <taxon>Metazoa</taxon>
        <taxon>Spiralia</taxon>
        <taxon>Lophotrochozoa</taxon>
        <taxon>Mollusca</taxon>
        <taxon>Gastropoda</taxon>
        <taxon>Heterobranchia</taxon>
        <taxon>Euthyneura</taxon>
        <taxon>Panpulmonata</taxon>
        <taxon>Sacoglossa</taxon>
        <taxon>Placobranchoidea</taxon>
        <taxon>Plakobranchidae</taxon>
        <taxon>Elysia</taxon>
    </lineage>
</organism>
<accession>A0AAV4HRV1</accession>
<keyword evidence="3" id="KW-1185">Reference proteome</keyword>
<comment type="caution">
    <text evidence="2">The sequence shown here is derived from an EMBL/GenBank/DDBJ whole genome shotgun (WGS) entry which is preliminary data.</text>
</comment>